<comment type="caution">
    <text evidence="1">The sequence shown here is derived from an EMBL/GenBank/DDBJ whole genome shotgun (WGS) entry which is preliminary data.</text>
</comment>
<evidence type="ECO:0000313" key="1">
    <source>
        <dbReference type="EMBL" id="KAK9499468.1"/>
    </source>
</evidence>
<gene>
    <name evidence="1" type="ORF">O3M35_002499</name>
</gene>
<name>A0AAW1CKJ1_9HEMI</name>
<protein>
    <submittedName>
        <fullName evidence="1">Uncharacterized protein</fullName>
    </submittedName>
</protein>
<dbReference type="EMBL" id="JAPXFL010000011">
    <property type="protein sequence ID" value="KAK9499468.1"/>
    <property type="molecule type" value="Genomic_DNA"/>
</dbReference>
<organism evidence="1 2">
    <name type="scientific">Rhynocoris fuscipes</name>
    <dbReference type="NCBI Taxonomy" id="488301"/>
    <lineage>
        <taxon>Eukaryota</taxon>
        <taxon>Metazoa</taxon>
        <taxon>Ecdysozoa</taxon>
        <taxon>Arthropoda</taxon>
        <taxon>Hexapoda</taxon>
        <taxon>Insecta</taxon>
        <taxon>Pterygota</taxon>
        <taxon>Neoptera</taxon>
        <taxon>Paraneoptera</taxon>
        <taxon>Hemiptera</taxon>
        <taxon>Heteroptera</taxon>
        <taxon>Panheteroptera</taxon>
        <taxon>Cimicomorpha</taxon>
        <taxon>Reduviidae</taxon>
        <taxon>Harpactorinae</taxon>
        <taxon>Harpactorini</taxon>
        <taxon>Rhynocoris</taxon>
    </lineage>
</organism>
<accession>A0AAW1CKJ1</accession>
<keyword evidence="2" id="KW-1185">Reference proteome</keyword>
<dbReference type="Proteomes" id="UP001461498">
    <property type="component" value="Unassembled WGS sequence"/>
</dbReference>
<reference evidence="1 2" key="1">
    <citation type="submission" date="2022-12" db="EMBL/GenBank/DDBJ databases">
        <title>Chromosome-level genome assembly of true bugs.</title>
        <authorList>
            <person name="Ma L."/>
            <person name="Li H."/>
        </authorList>
    </citation>
    <scope>NUCLEOTIDE SEQUENCE [LARGE SCALE GENOMIC DNA]</scope>
    <source>
        <strain evidence="1">Lab_2022b</strain>
    </source>
</reference>
<proteinExistence type="predicted"/>
<evidence type="ECO:0000313" key="2">
    <source>
        <dbReference type="Proteomes" id="UP001461498"/>
    </source>
</evidence>
<sequence length="330" mass="38700">MAPIFSMEITDFKKEITQVNITNHCIWGGCSAKMRSKVVLGSRKSLKYFDKEADSDINKIQSKVNDSNLEMKYFDYNPYKLFVSYRNKVVDCYPRNRIETSRSCLSKIMNTPFEINGEKRKWIITAKSIRKESIHLYYEETKKTDNKTLTEKYELLKNHFFVKIPISHYRKVKTIFSEVFIENRQINVDGHEVIFCTEIPGIVSDKEIQNIQELRSAEHVYLDIFKSGEFTKEVIDYNPIWWSKATLINAKQCIIAAYDYDNDCIEDIIKFDIDKFEDKSSYENLWSPTAAWNFLSDFLRFVKDSVNSVSEDIKDKCEVAGEVKPMSPKN</sequence>
<dbReference type="AlphaFoldDB" id="A0AAW1CKJ1"/>